<comment type="caution">
    <text evidence="2">The sequence shown here is derived from an EMBL/GenBank/DDBJ whole genome shotgun (WGS) entry which is preliminary data.</text>
</comment>
<gene>
    <name evidence="2" type="ORF">KHX14_03335</name>
</gene>
<dbReference type="Proteomes" id="UP000751224">
    <property type="component" value="Unassembled WGS sequence"/>
</dbReference>
<reference evidence="2" key="1">
    <citation type="submission" date="2021-02" db="EMBL/GenBank/DDBJ databases">
        <title>Infant gut strain persistence is associated with maternal origin, phylogeny, and functional potential including surface adhesion and iron acquisition.</title>
        <authorList>
            <person name="Lou Y.C."/>
        </authorList>
    </citation>
    <scope>NUCLEOTIDE SEQUENCE</scope>
    <source>
        <strain evidence="2">L3_108_000G1_dasL3_108_000G1_metabat.metabat.11</strain>
    </source>
</reference>
<organism evidence="2 3">
    <name type="scientific">Thomasclavelia spiroformis</name>
    <dbReference type="NCBI Taxonomy" id="29348"/>
    <lineage>
        <taxon>Bacteria</taxon>
        <taxon>Bacillati</taxon>
        <taxon>Bacillota</taxon>
        <taxon>Erysipelotrichia</taxon>
        <taxon>Erysipelotrichales</taxon>
        <taxon>Coprobacillaceae</taxon>
        <taxon>Thomasclavelia</taxon>
    </lineage>
</organism>
<feature type="transmembrane region" description="Helical" evidence="1">
    <location>
        <begin position="6"/>
        <end position="25"/>
    </location>
</feature>
<keyword evidence="1" id="KW-1133">Transmembrane helix</keyword>
<proteinExistence type="predicted"/>
<sequence>MCITFFLMYYVVNVYVVQSIDMLIFKIEDIIGIINEFSFYQIVVFGLSIYFMKDTDSKQ</sequence>
<name>A0A943EK07_9FIRM</name>
<evidence type="ECO:0000256" key="1">
    <source>
        <dbReference type="SAM" id="Phobius"/>
    </source>
</evidence>
<keyword evidence="1" id="KW-0812">Transmembrane</keyword>
<dbReference type="RefSeq" id="WP_297671746.1">
    <property type="nucleotide sequence ID" value="NZ_JAGZCC010000013.1"/>
</dbReference>
<evidence type="ECO:0000313" key="3">
    <source>
        <dbReference type="Proteomes" id="UP000751224"/>
    </source>
</evidence>
<dbReference type="EMBL" id="JAGZCC010000013">
    <property type="protein sequence ID" value="MBS5587836.1"/>
    <property type="molecule type" value="Genomic_DNA"/>
</dbReference>
<accession>A0A943EK07</accession>
<keyword evidence="1" id="KW-0472">Membrane</keyword>
<protein>
    <submittedName>
        <fullName evidence="2">Uncharacterized protein</fullName>
    </submittedName>
</protein>
<dbReference type="AlphaFoldDB" id="A0A943EK07"/>
<evidence type="ECO:0000313" key="2">
    <source>
        <dbReference type="EMBL" id="MBS5587836.1"/>
    </source>
</evidence>
<feature type="transmembrane region" description="Helical" evidence="1">
    <location>
        <begin position="37"/>
        <end position="53"/>
    </location>
</feature>